<evidence type="ECO:0000256" key="6">
    <source>
        <dbReference type="ARBA" id="ARBA00023237"/>
    </source>
</evidence>
<dbReference type="GO" id="GO:0015344">
    <property type="term" value="F:siderophore uptake transmembrane transporter activity"/>
    <property type="evidence" value="ECO:0007669"/>
    <property type="project" value="TreeGrafter"/>
</dbReference>
<dbReference type="PANTHER" id="PTHR30069">
    <property type="entry name" value="TONB-DEPENDENT OUTER MEMBRANE RECEPTOR"/>
    <property type="match status" value="1"/>
</dbReference>
<comment type="caution">
    <text evidence="9">The sequence shown here is derived from an EMBL/GenBank/DDBJ whole genome shotgun (WGS) entry which is preliminary data.</text>
</comment>
<dbReference type="EMBL" id="JRLF01000006">
    <property type="protein sequence ID" value="KQB42728.1"/>
    <property type="molecule type" value="Genomic_DNA"/>
</dbReference>
<dbReference type="Gene3D" id="2.60.40.10">
    <property type="entry name" value="Immunoglobulins"/>
    <property type="match status" value="1"/>
</dbReference>
<keyword evidence="5" id="KW-0472">Membrane</keyword>
<dbReference type="Pfam" id="PF25183">
    <property type="entry name" value="OMP_b-brl_4"/>
    <property type="match status" value="2"/>
</dbReference>
<dbReference type="GO" id="GO:0009279">
    <property type="term" value="C:cell outer membrane"/>
    <property type="evidence" value="ECO:0007669"/>
    <property type="project" value="UniProtKB-SubCell"/>
</dbReference>
<dbReference type="InterPro" id="IPR013783">
    <property type="entry name" value="Ig-like_fold"/>
</dbReference>
<dbReference type="AlphaFoldDB" id="A0A0Q1BP71"/>
<evidence type="ECO:0000313" key="9">
    <source>
        <dbReference type="EMBL" id="KQB42728.1"/>
    </source>
</evidence>
<gene>
    <name evidence="9" type="ORF">RC62_3735</name>
</gene>
<dbReference type="Proteomes" id="UP000050443">
    <property type="component" value="Unassembled WGS sequence"/>
</dbReference>
<keyword evidence="6" id="KW-0998">Cell outer membrane</keyword>
<sequence>MTKLKLFFSAVMLLVMGNIFAQITTSSLSAKVNDGTSPLNGAEATLTHLPTNSVYTAVTDKQGRFSFENLNAGGPYQLEIKSAGAKDYSNAQIHLALGDNDLPTIVVSKADDNVLEEVVITSSKPSSKNNGTSINEKKINGLPLINRGIQDVTKLVPQSSNNSFAGTNFRYNNVTIDGSINNDAIGFSPSLGGQSGTSGMPGSSTRSNSISLDAIQDIQVYIAPYDIKLGNFLGGSVNAVTRSGTNEVTGSIYSYGRNAAMTGPNNAGDGSKMPKSFGDYQVGFRLGLPIIKDKLFFFTNMEYAERTDPLFYNAGQTDSNGKLTSLVDNATAQQISNFVKTNYGFDPGSYGAYNNFAKSQKFFNKLDWKINDKHSLSLRNNTVISQASNLERDAANFRFSSMDFTQKNQSSSTVLELKSHFNNQWSNSFIASYSAIKDYRDPKSGNAMFPQAEIGYNGGTIFLGNDREATVFNMKQNTAEITDNLTYKTGNHTLLFGTHNEFYDINYGFVNALNGRVSYKSLADFYSKTPTRVRGTYPFDGSTRDEIFNNPYAKFKVNLYSVYVQDEIRIGNKLKVTPGVRVDYTDLPNKPKLSPQVQNSPADPNYGTTYSYTPLNQISNNFFTTALVSPRVGFTYNVDEDKTLVLRGGSGVFTGRIPFAWLGYAYYNDGVGYGSYDKNNLTPAQVAAAGDPLATNGLNGYHDATPKVQADLVDNKFKMPAVLRNSLAIDKIINGYKFTTEGIYTKVIRDLEFQQVNKLDNPTYFSYDTNHQMPIYAANINSAFSNAYLLSNTSKGYRYSITEMISKSYDFGFNFMVAYTYGDSRDVTNGIRNSMESNFQMNQSLTPNDPQLATSNFNIKHRIVSNVGYAVKLADNNTFSANVYFNAQSGNPFSWGFVNSTIAGTGQAGGLAYIFKDAAEAAKYIGVNAAGVPSATAAQQVADYEAFINGNDYLKSRRGTFTQRNGDTTPWNIQADLKLMDEIKVAKVGTFQVSFSMANIGNLINKDWGRSYFVPNTYNSTANLGLTKSGNLGGVATGDPTYTFQKPTATPYTIDQLASRFQGQLGVRYSF</sequence>
<dbReference type="SUPFAM" id="SSF49478">
    <property type="entry name" value="Cna protein B-type domain"/>
    <property type="match status" value="1"/>
</dbReference>
<evidence type="ECO:0000256" key="7">
    <source>
        <dbReference type="SAM" id="SignalP"/>
    </source>
</evidence>
<keyword evidence="7" id="KW-0732">Signal</keyword>
<feature type="domain" description="TonB-dependent transporter Oar-like beta-barrel" evidence="8">
    <location>
        <begin position="327"/>
        <end position="1029"/>
    </location>
</feature>
<dbReference type="InterPro" id="IPR036942">
    <property type="entry name" value="Beta-barrel_TonB_sf"/>
</dbReference>
<dbReference type="GO" id="GO:0044718">
    <property type="term" value="P:siderophore transmembrane transport"/>
    <property type="evidence" value="ECO:0007669"/>
    <property type="project" value="TreeGrafter"/>
</dbReference>
<comment type="subcellular location">
    <subcellularLocation>
        <location evidence="1">Cell outer membrane</location>
        <topology evidence="1">Multi-pass membrane protein</topology>
    </subcellularLocation>
</comment>
<keyword evidence="2" id="KW-0813">Transport</keyword>
<dbReference type="InterPro" id="IPR057601">
    <property type="entry name" value="Oar-like_b-barrel"/>
</dbReference>
<evidence type="ECO:0000259" key="8">
    <source>
        <dbReference type="Pfam" id="PF25183"/>
    </source>
</evidence>
<dbReference type="PANTHER" id="PTHR30069:SF46">
    <property type="entry name" value="OAR PROTEIN"/>
    <property type="match status" value="1"/>
</dbReference>
<dbReference type="RefSeq" id="WP_055092813.1">
    <property type="nucleotide sequence ID" value="NZ_JRLF01000006.1"/>
</dbReference>
<name>A0A0Q1BP71_9FLAO</name>
<evidence type="ECO:0000256" key="4">
    <source>
        <dbReference type="ARBA" id="ARBA00022692"/>
    </source>
</evidence>
<protein>
    <submittedName>
        <fullName evidence="9">TonB-dependent receptor plug</fullName>
    </submittedName>
</protein>
<keyword evidence="9" id="KW-0675">Receptor</keyword>
<evidence type="ECO:0000256" key="3">
    <source>
        <dbReference type="ARBA" id="ARBA00022452"/>
    </source>
</evidence>
<proteinExistence type="predicted"/>
<dbReference type="Gene3D" id="2.40.170.20">
    <property type="entry name" value="TonB-dependent receptor, beta-barrel domain"/>
    <property type="match status" value="1"/>
</dbReference>
<keyword evidence="3" id="KW-1134">Transmembrane beta strand</keyword>
<feature type="chain" id="PRO_5006188871" evidence="7">
    <location>
        <begin position="22"/>
        <end position="1071"/>
    </location>
</feature>
<evidence type="ECO:0000256" key="1">
    <source>
        <dbReference type="ARBA" id="ARBA00004571"/>
    </source>
</evidence>
<dbReference type="PATRIC" id="fig|362413.3.peg.3660"/>
<dbReference type="InterPro" id="IPR039426">
    <property type="entry name" value="TonB-dep_rcpt-like"/>
</dbReference>
<feature type="domain" description="TonB-dependent transporter Oar-like beta-barrel" evidence="8">
    <location>
        <begin position="240"/>
        <end position="308"/>
    </location>
</feature>
<dbReference type="STRING" id="362413.RC62_3735"/>
<dbReference type="OrthoDB" id="9768147at2"/>
<organism evidence="9 10">
    <name type="scientific">Flavobacterium aquidurense</name>
    <dbReference type="NCBI Taxonomy" id="362413"/>
    <lineage>
        <taxon>Bacteria</taxon>
        <taxon>Pseudomonadati</taxon>
        <taxon>Bacteroidota</taxon>
        <taxon>Flavobacteriia</taxon>
        <taxon>Flavobacteriales</taxon>
        <taxon>Flavobacteriaceae</taxon>
        <taxon>Flavobacterium</taxon>
    </lineage>
</organism>
<accession>A0A0Q1BP71</accession>
<reference evidence="9 10" key="1">
    <citation type="submission" date="2014-09" db="EMBL/GenBank/DDBJ databases">
        <title>Genome sequence of Flavobacterium aquidurense RC62.</title>
        <authorList>
            <person name="Kim J.F."/>
            <person name="Kwak M.-J."/>
        </authorList>
    </citation>
    <scope>NUCLEOTIDE SEQUENCE [LARGE SCALE GENOMIC DNA]</scope>
    <source>
        <strain evidence="9 10">RC62</strain>
    </source>
</reference>
<dbReference type="SUPFAM" id="SSF56935">
    <property type="entry name" value="Porins"/>
    <property type="match status" value="1"/>
</dbReference>
<dbReference type="Pfam" id="PF13620">
    <property type="entry name" value="CarboxypepD_reg"/>
    <property type="match status" value="1"/>
</dbReference>
<evidence type="ECO:0000256" key="5">
    <source>
        <dbReference type="ARBA" id="ARBA00023136"/>
    </source>
</evidence>
<feature type="signal peptide" evidence="7">
    <location>
        <begin position="1"/>
        <end position="21"/>
    </location>
</feature>
<evidence type="ECO:0000256" key="2">
    <source>
        <dbReference type="ARBA" id="ARBA00022448"/>
    </source>
</evidence>
<evidence type="ECO:0000313" key="10">
    <source>
        <dbReference type="Proteomes" id="UP000050443"/>
    </source>
</evidence>
<keyword evidence="4" id="KW-0812">Transmembrane</keyword>